<dbReference type="RefSeq" id="WP_224557648.1">
    <property type="nucleotide sequence ID" value="NZ_CP086774.1"/>
</dbReference>
<evidence type="ECO:0000256" key="2">
    <source>
        <dbReference type="ARBA" id="ARBA00006432"/>
    </source>
</evidence>
<reference evidence="12" key="1">
    <citation type="submission" date="2021-01" db="EMBL/GenBank/DDBJ databases">
        <title>Diatom-associated Roseobacters Show Island Model of Population Structure.</title>
        <authorList>
            <person name="Qu L."/>
            <person name="Feng X."/>
            <person name="Chen Y."/>
            <person name="Li L."/>
            <person name="Wang X."/>
            <person name="Hu Z."/>
            <person name="Wang H."/>
            <person name="Luo H."/>
        </authorList>
    </citation>
    <scope>NUCLEOTIDE SEQUENCE</scope>
    <source>
        <strain evidence="12">SM26-45</strain>
    </source>
</reference>
<proteinExistence type="inferred from homology"/>
<evidence type="ECO:0000259" key="10">
    <source>
        <dbReference type="Pfam" id="PF00501"/>
    </source>
</evidence>
<dbReference type="Gene3D" id="3.30.300.30">
    <property type="match status" value="1"/>
</dbReference>
<evidence type="ECO:0000259" key="11">
    <source>
        <dbReference type="Pfam" id="PF13193"/>
    </source>
</evidence>
<keyword evidence="5" id="KW-0479">Metal-binding</keyword>
<gene>
    <name evidence="12" type="ORF">JQX14_22165</name>
</gene>
<dbReference type="InterPro" id="IPR000873">
    <property type="entry name" value="AMP-dep_synth/lig_dom"/>
</dbReference>
<comment type="similarity">
    <text evidence="2">Belongs to the ATP-dependent AMP-binding enzyme family.</text>
</comment>
<dbReference type="InterPro" id="IPR045851">
    <property type="entry name" value="AMP-bd_C_sf"/>
</dbReference>
<dbReference type="InterPro" id="IPR042099">
    <property type="entry name" value="ANL_N_sf"/>
</dbReference>
<dbReference type="GO" id="GO:0006631">
    <property type="term" value="P:fatty acid metabolic process"/>
    <property type="evidence" value="ECO:0007669"/>
    <property type="project" value="TreeGrafter"/>
</dbReference>
<keyword evidence="4" id="KW-0436">Ligase</keyword>
<comment type="cofactor">
    <cofactor evidence="1">
        <name>Mg(2+)</name>
        <dbReference type="ChEBI" id="CHEBI:18420"/>
    </cofactor>
</comment>
<dbReference type="EC" id="6.2.1.44" evidence="8"/>
<dbReference type="GO" id="GO:0031956">
    <property type="term" value="F:medium-chain fatty acid-CoA ligase activity"/>
    <property type="evidence" value="ECO:0007669"/>
    <property type="project" value="TreeGrafter"/>
</dbReference>
<keyword evidence="6" id="KW-0460">Magnesium</keyword>
<accession>A0A9Q2RGM3</accession>
<dbReference type="Pfam" id="PF00501">
    <property type="entry name" value="AMP-binding"/>
    <property type="match status" value="1"/>
</dbReference>
<dbReference type="EMBL" id="JAFBWN010000031">
    <property type="protein sequence ID" value="MBM2357259.1"/>
    <property type="molecule type" value="Genomic_DNA"/>
</dbReference>
<dbReference type="InterPro" id="IPR025110">
    <property type="entry name" value="AMP-bd_C"/>
</dbReference>
<dbReference type="AlphaFoldDB" id="A0A9Q2RGM3"/>
<evidence type="ECO:0000313" key="13">
    <source>
        <dbReference type="Proteomes" id="UP000809337"/>
    </source>
</evidence>
<dbReference type="SUPFAM" id="SSF56801">
    <property type="entry name" value="Acetyl-CoA synthetase-like"/>
    <property type="match status" value="1"/>
</dbReference>
<evidence type="ECO:0000256" key="9">
    <source>
        <dbReference type="ARBA" id="ARBA00067668"/>
    </source>
</evidence>
<name>A0A9Q2RGM3_9RHOB</name>
<sequence length="516" mass="56893">MRLIDFFDRGVSINPDRVYLEDDDVSRTFREVQTRTYQFANAIAAEGFGPGRMAGIYSPNCVSGFEAMLGLFRSGTAWVPVNAKNAIDENAYILDHNDVEILFYHSSFEPAMERIKVLCPKIQRFICLDLVGAEGPWLEDWLADAADTDPDVKLAPDDLVGILSSGGTTGRPKGIMLTQLNWATMIANFYSGMEVGPAPVHLLIAPMTHAAGVMAVVLSAAGVRNIILPGFDAKRVLDTITQEEVTHLFLPPTAIYMLLSEPGIEARRFPSLRSFIYAAAPMAIDKLRQCLNIFGPVMTQSFGQAESPMFCTLLTPKDHLVLGDPACEHRLASCGRPTLLTPVAIMDDDGNLLPRGDRGEIVVRGNLVMKGYYKNPEATAEASQHGWHHTGDVGYIDEEGYLYIVDRKKDMIISGGFNIYPSEVEQVIWAHPAVLDCAVVGVPDEKWGEAVKAVIELKPGAKLDPEEIIRICKENLGSVKAPKSVVVWDVLPRSPVGKVRKKDIRDVFWQNQARKI</sequence>
<dbReference type="FunFam" id="3.30.300.30:FF:000008">
    <property type="entry name" value="2,3-dihydroxybenzoate-AMP ligase"/>
    <property type="match status" value="1"/>
</dbReference>
<evidence type="ECO:0000256" key="7">
    <source>
        <dbReference type="ARBA" id="ARBA00051915"/>
    </source>
</evidence>
<comment type="catalytic activity">
    <reaction evidence="7">
        <text>3-(methylsulfanyl)propanoate + ATP + CoA = 3-(methylsulfanyl)propanoyl-CoA + AMP + diphosphate</text>
        <dbReference type="Rhea" id="RHEA:43052"/>
        <dbReference type="ChEBI" id="CHEBI:30616"/>
        <dbReference type="ChEBI" id="CHEBI:33019"/>
        <dbReference type="ChEBI" id="CHEBI:49016"/>
        <dbReference type="ChEBI" id="CHEBI:57287"/>
        <dbReference type="ChEBI" id="CHEBI:82815"/>
        <dbReference type="ChEBI" id="CHEBI:456215"/>
        <dbReference type="EC" id="6.2.1.44"/>
    </reaction>
    <physiologicalReaction direction="left-to-right" evidence="7">
        <dbReference type="Rhea" id="RHEA:43053"/>
    </physiologicalReaction>
</comment>
<evidence type="ECO:0000256" key="4">
    <source>
        <dbReference type="ARBA" id="ARBA00022598"/>
    </source>
</evidence>
<dbReference type="PANTHER" id="PTHR43201:SF5">
    <property type="entry name" value="MEDIUM-CHAIN ACYL-COA LIGASE ACSF2, MITOCHONDRIAL"/>
    <property type="match status" value="1"/>
</dbReference>
<feature type="domain" description="AMP-dependent synthetase/ligase" evidence="10">
    <location>
        <begin position="9"/>
        <end position="373"/>
    </location>
</feature>
<evidence type="ECO:0000256" key="5">
    <source>
        <dbReference type="ARBA" id="ARBA00022723"/>
    </source>
</evidence>
<comment type="caution">
    <text evidence="12">The sequence shown here is derived from an EMBL/GenBank/DDBJ whole genome shotgun (WGS) entry which is preliminary data.</text>
</comment>
<evidence type="ECO:0000256" key="1">
    <source>
        <dbReference type="ARBA" id="ARBA00001946"/>
    </source>
</evidence>
<dbReference type="GO" id="GO:0046872">
    <property type="term" value="F:metal ion binding"/>
    <property type="evidence" value="ECO:0007669"/>
    <property type="project" value="UniProtKB-KW"/>
</dbReference>
<protein>
    <recommendedName>
        <fullName evidence="9">3-methylmercaptopropionyl-CoA ligase</fullName>
        <ecNumber evidence="8">6.2.1.44</ecNumber>
    </recommendedName>
</protein>
<dbReference type="Pfam" id="PF13193">
    <property type="entry name" value="AMP-binding_C"/>
    <property type="match status" value="1"/>
</dbReference>
<organism evidence="12 13">
    <name type="scientific">Pseudosulfitobacter pseudonitzschiae</name>
    <dbReference type="NCBI Taxonomy" id="1402135"/>
    <lineage>
        <taxon>Bacteria</taxon>
        <taxon>Pseudomonadati</taxon>
        <taxon>Pseudomonadota</taxon>
        <taxon>Alphaproteobacteria</taxon>
        <taxon>Rhodobacterales</taxon>
        <taxon>Roseobacteraceae</taxon>
        <taxon>Pseudosulfitobacter</taxon>
    </lineage>
</organism>
<dbReference type="Proteomes" id="UP000809337">
    <property type="component" value="Unassembled WGS sequence"/>
</dbReference>
<evidence type="ECO:0000256" key="3">
    <source>
        <dbReference type="ARBA" id="ARBA00011738"/>
    </source>
</evidence>
<comment type="subunit">
    <text evidence="3">Homodimer.</text>
</comment>
<dbReference type="PANTHER" id="PTHR43201">
    <property type="entry name" value="ACYL-COA SYNTHETASE"/>
    <property type="match status" value="1"/>
</dbReference>
<evidence type="ECO:0000256" key="6">
    <source>
        <dbReference type="ARBA" id="ARBA00022842"/>
    </source>
</evidence>
<evidence type="ECO:0000256" key="8">
    <source>
        <dbReference type="ARBA" id="ARBA00066616"/>
    </source>
</evidence>
<evidence type="ECO:0000313" key="12">
    <source>
        <dbReference type="EMBL" id="MBM2357259.1"/>
    </source>
</evidence>
<feature type="domain" description="AMP-binding enzyme C-terminal" evidence="11">
    <location>
        <begin position="423"/>
        <end position="498"/>
    </location>
</feature>
<dbReference type="Gene3D" id="3.40.50.12780">
    <property type="entry name" value="N-terminal domain of ligase-like"/>
    <property type="match status" value="1"/>
</dbReference>